<dbReference type="EMBL" id="PVTH01000007">
    <property type="protein sequence ID" value="PRY51479.1"/>
    <property type="molecule type" value="Genomic_DNA"/>
</dbReference>
<keyword evidence="1" id="KW-0812">Transmembrane</keyword>
<feature type="domain" description="DUF5009" evidence="2">
    <location>
        <begin position="3"/>
        <end position="262"/>
    </location>
</feature>
<feature type="transmembrane region" description="Helical" evidence="1">
    <location>
        <begin position="301"/>
        <end position="319"/>
    </location>
</feature>
<dbReference type="AlphaFoldDB" id="A0A2T0U0Q4"/>
<feature type="transmembrane region" description="Helical" evidence="1">
    <location>
        <begin position="403"/>
        <end position="425"/>
    </location>
</feature>
<feature type="transmembrane region" description="Helical" evidence="1">
    <location>
        <begin position="120"/>
        <end position="138"/>
    </location>
</feature>
<feature type="transmembrane region" description="Helical" evidence="1">
    <location>
        <begin position="53"/>
        <end position="75"/>
    </location>
</feature>
<feature type="transmembrane region" description="Helical" evidence="1">
    <location>
        <begin position="96"/>
        <end position="114"/>
    </location>
</feature>
<reference evidence="3 4" key="1">
    <citation type="submission" date="2018-03" db="EMBL/GenBank/DDBJ databases">
        <title>Genomic Encyclopedia of Type Strains, Phase III (KMG-III): the genomes of soil and plant-associated and newly described type strains.</title>
        <authorList>
            <person name="Whitman W."/>
        </authorList>
    </citation>
    <scope>NUCLEOTIDE SEQUENCE [LARGE SCALE GENOMIC DNA]</scope>
    <source>
        <strain evidence="3 4">CGMCC 1.9313</strain>
    </source>
</reference>
<dbReference type="RefSeq" id="WP_106293766.1">
    <property type="nucleotide sequence ID" value="NZ_PVTH01000007.1"/>
</dbReference>
<feature type="transmembrane region" description="Helical" evidence="1">
    <location>
        <begin position="275"/>
        <end position="295"/>
    </location>
</feature>
<keyword evidence="4" id="KW-1185">Reference proteome</keyword>
<comment type="caution">
    <text evidence="3">The sequence shown here is derived from an EMBL/GenBank/DDBJ whole genome shotgun (WGS) entry which is preliminary data.</text>
</comment>
<feature type="transmembrane region" description="Helical" evidence="1">
    <location>
        <begin position="363"/>
        <end position="382"/>
    </location>
</feature>
<name>A0A2T0U0Q4_9SPHI</name>
<feature type="transmembrane region" description="Helical" evidence="1">
    <location>
        <begin position="331"/>
        <end position="351"/>
    </location>
</feature>
<feature type="transmembrane region" description="Helical" evidence="1">
    <location>
        <begin position="150"/>
        <end position="169"/>
    </location>
</feature>
<evidence type="ECO:0000256" key="1">
    <source>
        <dbReference type="SAM" id="Phobius"/>
    </source>
</evidence>
<feature type="transmembrane region" description="Helical" evidence="1">
    <location>
        <begin position="205"/>
        <end position="223"/>
    </location>
</feature>
<dbReference type="InterPro" id="IPR032176">
    <property type="entry name" value="DUF5009"/>
</dbReference>
<feature type="transmembrane region" description="Helical" evidence="1">
    <location>
        <begin position="12"/>
        <end position="33"/>
    </location>
</feature>
<feature type="transmembrane region" description="Helical" evidence="1">
    <location>
        <begin position="437"/>
        <end position="455"/>
    </location>
</feature>
<evidence type="ECO:0000313" key="4">
    <source>
        <dbReference type="Proteomes" id="UP000238034"/>
    </source>
</evidence>
<accession>A0A2T0U0Q4</accession>
<keyword evidence="1" id="KW-1133">Transmembrane helix</keyword>
<dbReference type="PANTHER" id="PTHR31061:SF24">
    <property type="entry name" value="LD22376P"/>
    <property type="match status" value="1"/>
</dbReference>
<evidence type="ECO:0000259" key="2">
    <source>
        <dbReference type="Pfam" id="PF16401"/>
    </source>
</evidence>
<evidence type="ECO:0000313" key="3">
    <source>
        <dbReference type="EMBL" id="PRY51479.1"/>
    </source>
</evidence>
<organism evidence="3 4">
    <name type="scientific">Arcticibacter pallidicorallinus</name>
    <dbReference type="NCBI Taxonomy" id="1259464"/>
    <lineage>
        <taxon>Bacteria</taxon>
        <taxon>Pseudomonadati</taxon>
        <taxon>Bacteroidota</taxon>
        <taxon>Sphingobacteriia</taxon>
        <taxon>Sphingobacteriales</taxon>
        <taxon>Sphingobacteriaceae</taxon>
        <taxon>Arcticibacter</taxon>
    </lineage>
</organism>
<dbReference type="PANTHER" id="PTHR31061">
    <property type="entry name" value="LD22376P"/>
    <property type="match status" value="1"/>
</dbReference>
<feature type="transmembrane region" description="Helical" evidence="1">
    <location>
        <begin position="243"/>
        <end position="263"/>
    </location>
</feature>
<sequence>MKRSESLDALRGLAILLMVYSGSIAFGEALPGWMFHAQVPPPKHIFNPDLPGITWVDLVFPFFLFSMGAAIPLAAQKRIQAKEPKRQVFFHILKRFLLLAFFALFTMHARAWVMSATPSVTEYLFSIGCFVLLFLIYGSFKGIMAARVEMALKAGGWILAVAFLVFFPFKGTGFSVYSVDIIIMVLANMALFGMLIWWFTKEKPLWRIAVLPFVMAVFLASTEKDSLNMHFFNWSPFPWLYKFYYLKYLFIILPSTLAGEWLLERKSTEMDDKNGKLWDLSAVLVIVLILLVNLAGLYMRLLVSNLICTVALSAGLLTLLKRSFRNSLVGLDKFVNSGLYLLMLGLCFEAYQGGIKKDFSTYSYYFVCTGLAFLTLTAMMILEDRGYFKSVMAFFASNGKNPMIAYTAGNLLLIPLFKMTGVSVWLDSLMGNAAEGLLRGIIFTMIVSLVTVFFVKRRIFWKT</sequence>
<gene>
    <name evidence="3" type="ORF">B0I27_10764</name>
</gene>
<proteinExistence type="predicted"/>
<dbReference type="Pfam" id="PF16401">
    <property type="entry name" value="DUF5009"/>
    <property type="match status" value="1"/>
</dbReference>
<dbReference type="OrthoDB" id="9788724at2"/>
<dbReference type="Proteomes" id="UP000238034">
    <property type="component" value="Unassembled WGS sequence"/>
</dbReference>
<keyword evidence="1" id="KW-0472">Membrane</keyword>
<feature type="transmembrane region" description="Helical" evidence="1">
    <location>
        <begin position="175"/>
        <end position="198"/>
    </location>
</feature>
<protein>
    <submittedName>
        <fullName evidence="3">Uncharacterized protein DUF5009</fullName>
    </submittedName>
</protein>